<dbReference type="PRINTS" id="PR00723">
    <property type="entry name" value="SUBTILISIN"/>
</dbReference>
<keyword evidence="4" id="KW-0720">Serine protease</keyword>
<name>A0A7W7SQ34_9ACTN</name>
<keyword evidence="7" id="KW-0472">Membrane</keyword>
<dbReference type="InterPro" id="IPR015500">
    <property type="entry name" value="Peptidase_S8_subtilisin-rel"/>
</dbReference>
<dbReference type="PANTHER" id="PTHR43806:SF11">
    <property type="entry name" value="CEREVISIN-RELATED"/>
    <property type="match status" value="1"/>
</dbReference>
<keyword evidence="8" id="KW-0732">Signal</keyword>
<evidence type="ECO:0000256" key="1">
    <source>
        <dbReference type="ARBA" id="ARBA00011073"/>
    </source>
</evidence>
<dbReference type="AlphaFoldDB" id="A0A7W7SQ34"/>
<evidence type="ECO:0000256" key="6">
    <source>
        <dbReference type="SAM" id="MobiDB-lite"/>
    </source>
</evidence>
<evidence type="ECO:0000259" key="9">
    <source>
        <dbReference type="Pfam" id="PF00082"/>
    </source>
</evidence>
<dbReference type="Gene3D" id="3.40.50.200">
    <property type="entry name" value="Peptidase S8/S53 domain"/>
    <property type="match status" value="1"/>
</dbReference>
<feature type="compositionally biased region" description="Low complexity" evidence="6">
    <location>
        <begin position="119"/>
        <end position="160"/>
    </location>
</feature>
<comment type="similarity">
    <text evidence="1 5">Belongs to the peptidase S8 family.</text>
</comment>
<dbReference type="InterPro" id="IPR050131">
    <property type="entry name" value="Peptidase_S8_subtilisin-like"/>
</dbReference>
<evidence type="ECO:0000256" key="5">
    <source>
        <dbReference type="PROSITE-ProRule" id="PRU01240"/>
    </source>
</evidence>
<accession>A0A7W7SQ34</accession>
<feature type="region of interest" description="Disordered" evidence="6">
    <location>
        <begin position="445"/>
        <end position="466"/>
    </location>
</feature>
<comment type="caution">
    <text evidence="5">Lacks conserved residue(s) required for the propagation of feature annotation.</text>
</comment>
<dbReference type="Pfam" id="PF00082">
    <property type="entry name" value="Peptidase_S8"/>
    <property type="match status" value="1"/>
</dbReference>
<dbReference type="GO" id="GO:0006508">
    <property type="term" value="P:proteolysis"/>
    <property type="evidence" value="ECO:0007669"/>
    <property type="project" value="UniProtKB-KW"/>
</dbReference>
<keyword evidence="7" id="KW-1133">Transmembrane helix</keyword>
<dbReference type="RefSeq" id="WP_184534886.1">
    <property type="nucleotide sequence ID" value="NZ_JACHJW010000001.1"/>
</dbReference>
<dbReference type="SUPFAM" id="SSF52743">
    <property type="entry name" value="Subtilisin-like"/>
    <property type="match status" value="1"/>
</dbReference>
<evidence type="ECO:0000313" key="10">
    <source>
        <dbReference type="EMBL" id="MBB4958859.1"/>
    </source>
</evidence>
<evidence type="ECO:0000256" key="2">
    <source>
        <dbReference type="ARBA" id="ARBA00022670"/>
    </source>
</evidence>
<feature type="region of interest" description="Disordered" evidence="6">
    <location>
        <begin position="115"/>
        <end position="168"/>
    </location>
</feature>
<keyword evidence="7" id="KW-0812">Transmembrane</keyword>
<dbReference type="GO" id="GO:0004252">
    <property type="term" value="F:serine-type endopeptidase activity"/>
    <property type="evidence" value="ECO:0007669"/>
    <property type="project" value="InterPro"/>
</dbReference>
<proteinExistence type="inferred from homology"/>
<feature type="chain" id="PRO_5038995981" description="Peptidase S8/S53 domain-containing protein" evidence="8">
    <location>
        <begin position="29"/>
        <end position="534"/>
    </location>
</feature>
<feature type="signal peptide" evidence="8">
    <location>
        <begin position="1"/>
        <end position="28"/>
    </location>
</feature>
<dbReference type="PROSITE" id="PS51892">
    <property type="entry name" value="SUBTILASE"/>
    <property type="match status" value="1"/>
</dbReference>
<organism evidence="10 11">
    <name type="scientific">Micromonospora polyrhachis</name>
    <dbReference type="NCBI Taxonomy" id="1282883"/>
    <lineage>
        <taxon>Bacteria</taxon>
        <taxon>Bacillati</taxon>
        <taxon>Actinomycetota</taxon>
        <taxon>Actinomycetes</taxon>
        <taxon>Micromonosporales</taxon>
        <taxon>Micromonosporaceae</taxon>
        <taxon>Micromonospora</taxon>
    </lineage>
</organism>
<gene>
    <name evidence="10" type="ORF">FHR38_002592</name>
</gene>
<comment type="caution">
    <text evidence="10">The sequence shown here is derived from an EMBL/GenBank/DDBJ whole genome shotgun (WGS) entry which is preliminary data.</text>
</comment>
<sequence>MSARIRRTVRVRHGILAALLVALGIVTAAPTPAVAADEYLKYYTVKAEYQGAPENLRAIAMRLLGSANRGMEIFNLNVGRTQPDGAALSDPTVLRPGWHLVLPWDAVGTEVQYGLLPKTTPGSAPGGTPAPGTSASASPGQQPGTTGGSPTPSGGSTPSGRNCVKATAASDSSNWAMVRLAPEQAWTRSRGRGQLVAIIDSGVDGTLEQLRGRVSVGANIVTGGHGNADCLGSGTAMAGLIAAQSAGNGGPAGVAPEAVVMPVRVATDSPKVSAANQATAIEVAVSAGATVLALGAYLDPDDPTVAQAIKFAVDQGVVVVAGAPVTGTTNERAGLPDEVIRVAGVGVDGRPADNYVTGAIDVVAPGVNVTSVGIAGTKGFVGSGTQYAVALVAGEAALVRSAYPDLSPAQVASRIEMTADSMGEAQPDGRYGYGMINPATSVTRELPAEAQSTTSGGQSSTDPDGSTDSKRLLFLFPIFAVLALAALLAFRLRRVLHGKRGGDDQVPDETEDTPAPVSAGQQPSDSDEEGKSRS</sequence>
<evidence type="ECO:0000256" key="8">
    <source>
        <dbReference type="SAM" id="SignalP"/>
    </source>
</evidence>
<evidence type="ECO:0000256" key="7">
    <source>
        <dbReference type="SAM" id="Phobius"/>
    </source>
</evidence>
<evidence type="ECO:0000313" key="11">
    <source>
        <dbReference type="Proteomes" id="UP000578819"/>
    </source>
</evidence>
<reference evidence="10 11" key="1">
    <citation type="submission" date="2020-08" db="EMBL/GenBank/DDBJ databases">
        <title>Sequencing the genomes of 1000 actinobacteria strains.</title>
        <authorList>
            <person name="Klenk H.-P."/>
        </authorList>
    </citation>
    <scope>NUCLEOTIDE SEQUENCE [LARGE SCALE GENOMIC DNA]</scope>
    <source>
        <strain evidence="10 11">DSM 45886</strain>
    </source>
</reference>
<dbReference type="PANTHER" id="PTHR43806">
    <property type="entry name" value="PEPTIDASE S8"/>
    <property type="match status" value="1"/>
</dbReference>
<evidence type="ECO:0000256" key="3">
    <source>
        <dbReference type="ARBA" id="ARBA00022801"/>
    </source>
</evidence>
<keyword evidence="2" id="KW-0645">Protease</keyword>
<feature type="region of interest" description="Disordered" evidence="6">
    <location>
        <begin position="499"/>
        <end position="534"/>
    </location>
</feature>
<keyword evidence="11" id="KW-1185">Reference proteome</keyword>
<feature type="domain" description="Peptidase S8/S53" evidence="9">
    <location>
        <begin position="191"/>
        <end position="434"/>
    </location>
</feature>
<protein>
    <recommendedName>
        <fullName evidence="9">Peptidase S8/S53 domain-containing protein</fullName>
    </recommendedName>
</protein>
<feature type="transmembrane region" description="Helical" evidence="7">
    <location>
        <begin position="472"/>
        <end position="490"/>
    </location>
</feature>
<evidence type="ECO:0000256" key="4">
    <source>
        <dbReference type="ARBA" id="ARBA00022825"/>
    </source>
</evidence>
<dbReference type="InterPro" id="IPR000209">
    <property type="entry name" value="Peptidase_S8/S53_dom"/>
</dbReference>
<dbReference type="InterPro" id="IPR036852">
    <property type="entry name" value="Peptidase_S8/S53_dom_sf"/>
</dbReference>
<keyword evidence="3" id="KW-0378">Hydrolase</keyword>
<feature type="compositionally biased region" description="Low complexity" evidence="6">
    <location>
        <begin position="451"/>
        <end position="466"/>
    </location>
</feature>
<dbReference type="EMBL" id="JACHJW010000001">
    <property type="protein sequence ID" value="MBB4958859.1"/>
    <property type="molecule type" value="Genomic_DNA"/>
</dbReference>
<dbReference type="Proteomes" id="UP000578819">
    <property type="component" value="Unassembled WGS sequence"/>
</dbReference>